<evidence type="ECO:0000313" key="1">
    <source>
        <dbReference type="EMBL" id="MEY9316998.1"/>
    </source>
</evidence>
<reference evidence="1 2" key="1">
    <citation type="submission" date="2024-07" db="EMBL/GenBank/DDBJ databases">
        <title>Genomic Encyclopedia of Type Strains, Phase V (KMG-V): Genome sequencing to study the core and pangenomes of soil and plant-associated prokaryotes.</title>
        <authorList>
            <person name="Whitman W."/>
        </authorList>
    </citation>
    <scope>NUCLEOTIDE SEQUENCE [LARGE SCALE GENOMIC DNA]</scope>
    <source>
        <strain evidence="1 2">USDA 415</strain>
    </source>
</reference>
<dbReference type="EMBL" id="JBGBZA010000002">
    <property type="protein sequence ID" value="MEY9316998.1"/>
    <property type="molecule type" value="Genomic_DNA"/>
</dbReference>
<comment type="caution">
    <text evidence="1">The sequence shown here is derived from an EMBL/GenBank/DDBJ whole genome shotgun (WGS) entry which is preliminary data.</text>
</comment>
<dbReference type="RefSeq" id="WP_016846126.1">
    <property type="nucleotide sequence ID" value="NZ_CP126026.1"/>
</dbReference>
<accession>A0ABV4F1X3</accession>
<protein>
    <submittedName>
        <fullName evidence="1">Uncharacterized protein</fullName>
    </submittedName>
</protein>
<evidence type="ECO:0000313" key="2">
    <source>
        <dbReference type="Proteomes" id="UP001565471"/>
    </source>
</evidence>
<proteinExistence type="predicted"/>
<gene>
    <name evidence="1" type="ORF">ABIF29_003797</name>
</gene>
<sequence length="149" mass="16833">MTSAQDALRKLVGFLEWLTEQPSHLSETKLNREKLIALALVVRGWKRLAGETTEDVEALANEVGAGVRVLSEHRKEAGPGRKWESRERALVELDRIVMADIRAGMTQDAAIRKTFGEGRDFEANKARIKRLRREHKITIALQTPIDEGH</sequence>
<dbReference type="Proteomes" id="UP001565471">
    <property type="component" value="Unassembled WGS sequence"/>
</dbReference>
<name>A0ABV4F1X3_BRAEL</name>
<organism evidence="1 2">
    <name type="scientific">Bradyrhizobium elkanii</name>
    <dbReference type="NCBI Taxonomy" id="29448"/>
    <lineage>
        <taxon>Bacteria</taxon>
        <taxon>Pseudomonadati</taxon>
        <taxon>Pseudomonadota</taxon>
        <taxon>Alphaproteobacteria</taxon>
        <taxon>Hyphomicrobiales</taxon>
        <taxon>Nitrobacteraceae</taxon>
        <taxon>Bradyrhizobium</taxon>
    </lineage>
</organism>
<keyword evidence="2" id="KW-1185">Reference proteome</keyword>